<gene>
    <name evidence="4" type="ORF">Bca52824_059171</name>
</gene>
<dbReference type="PANTHER" id="PTHR42825">
    <property type="entry name" value="AMINO ACID AMINOTRANSFERASE"/>
    <property type="match status" value="1"/>
</dbReference>
<evidence type="ECO:0000256" key="3">
    <source>
        <dbReference type="ARBA" id="ARBA00022898"/>
    </source>
</evidence>
<evidence type="ECO:0000313" key="4">
    <source>
        <dbReference type="EMBL" id="KAG2276616.1"/>
    </source>
</evidence>
<reference evidence="4 5" key="1">
    <citation type="submission" date="2020-02" db="EMBL/GenBank/DDBJ databases">
        <authorList>
            <person name="Ma Q."/>
            <person name="Huang Y."/>
            <person name="Song X."/>
            <person name="Pei D."/>
        </authorList>
    </citation>
    <scope>NUCLEOTIDE SEQUENCE [LARGE SCALE GENOMIC DNA]</scope>
    <source>
        <strain evidence="4">Sxm20200214</strain>
        <tissue evidence="4">Leaf</tissue>
    </source>
</reference>
<protein>
    <submittedName>
        <fullName evidence="4">Uncharacterized protein</fullName>
    </submittedName>
</protein>
<dbReference type="InterPro" id="IPR043131">
    <property type="entry name" value="BCAT-like_N"/>
</dbReference>
<dbReference type="GO" id="GO:0009081">
    <property type="term" value="P:branched-chain amino acid metabolic process"/>
    <property type="evidence" value="ECO:0007669"/>
    <property type="project" value="InterPro"/>
</dbReference>
<evidence type="ECO:0000313" key="5">
    <source>
        <dbReference type="Proteomes" id="UP000886595"/>
    </source>
</evidence>
<keyword evidence="5" id="KW-1185">Reference proteome</keyword>
<dbReference type="InterPro" id="IPR005786">
    <property type="entry name" value="B_amino_transII"/>
</dbReference>
<comment type="cofactor">
    <cofactor evidence="1">
        <name>pyridoxal 5'-phosphate</name>
        <dbReference type="ChEBI" id="CHEBI:597326"/>
    </cofactor>
</comment>
<comment type="similarity">
    <text evidence="2">Belongs to the class-IV pyridoxal-phosphate-dependent aminotransferase family.</text>
</comment>
<keyword evidence="3" id="KW-0663">Pyridoxal phosphate</keyword>
<evidence type="ECO:0000256" key="2">
    <source>
        <dbReference type="ARBA" id="ARBA00009320"/>
    </source>
</evidence>
<organism evidence="4 5">
    <name type="scientific">Brassica carinata</name>
    <name type="common">Ethiopian mustard</name>
    <name type="synonym">Abyssinian cabbage</name>
    <dbReference type="NCBI Taxonomy" id="52824"/>
    <lineage>
        <taxon>Eukaryota</taxon>
        <taxon>Viridiplantae</taxon>
        <taxon>Streptophyta</taxon>
        <taxon>Embryophyta</taxon>
        <taxon>Tracheophyta</taxon>
        <taxon>Spermatophyta</taxon>
        <taxon>Magnoliopsida</taxon>
        <taxon>eudicotyledons</taxon>
        <taxon>Gunneridae</taxon>
        <taxon>Pentapetalae</taxon>
        <taxon>rosids</taxon>
        <taxon>malvids</taxon>
        <taxon>Brassicales</taxon>
        <taxon>Brassicaceae</taxon>
        <taxon>Brassiceae</taxon>
        <taxon>Brassica</taxon>
    </lineage>
</organism>
<dbReference type="OrthoDB" id="409992at2759"/>
<sequence length="360" mass="42323">MASSVQPSSSPLRTSKGDDKYANVKWEELGFSLIPTDCMYVAKCRQGESFTEGKIVPYGDISISPCSPILNYGQLTEVQRYAAVLMAHLESEQIQHEKYYKTWRFKYKYEEKHYVEKNTGMDYVSYSIFDALLSIITTAVAYWNYFISARGEAEYVVLRCITRFFLTVVANSKRDCLVDLAFLLSLQNELWSEHHLVVQLILLFWYPASVEQKDYFAVWHFWKYRELQAARCGSIQGQCAYGQRLKMEMQQVMHELKEVTAGDVTFHIKHQWGGFLQFKPEIQRPWLPQRLHNGVIVLLQNNVCFGVLALLGLSLARTTLQRVHNIWHRWRRKDWWFKFRNKAVLYLEGWGQASFQRRGY</sequence>
<dbReference type="AlphaFoldDB" id="A0A8X7UGG4"/>
<dbReference type="Gene3D" id="3.30.470.10">
    <property type="match status" value="1"/>
</dbReference>
<dbReference type="Proteomes" id="UP000886595">
    <property type="component" value="Unassembled WGS sequence"/>
</dbReference>
<dbReference type="EMBL" id="JAAMPC010000012">
    <property type="protein sequence ID" value="KAG2276616.1"/>
    <property type="molecule type" value="Genomic_DNA"/>
</dbReference>
<comment type="caution">
    <text evidence="4">The sequence shown here is derived from an EMBL/GenBank/DDBJ whole genome shotgun (WGS) entry which is preliminary data.</text>
</comment>
<accession>A0A8X7UGG4</accession>
<proteinExistence type="inferred from homology"/>
<dbReference type="GO" id="GO:0004084">
    <property type="term" value="F:branched-chain-amino-acid transaminase activity"/>
    <property type="evidence" value="ECO:0007669"/>
    <property type="project" value="InterPro"/>
</dbReference>
<name>A0A8X7UGG4_BRACI</name>
<evidence type="ECO:0000256" key="1">
    <source>
        <dbReference type="ARBA" id="ARBA00001933"/>
    </source>
</evidence>
<dbReference type="PANTHER" id="PTHR42825:SF11">
    <property type="entry name" value="BRANCHED-CHAIN-AMINO-ACID AMINOTRANSFERASE 6"/>
    <property type="match status" value="1"/>
</dbReference>
<dbReference type="InterPro" id="IPR036038">
    <property type="entry name" value="Aminotransferase-like"/>
</dbReference>
<dbReference type="SUPFAM" id="SSF56752">
    <property type="entry name" value="D-aminoacid aminotransferase-like PLP-dependent enzymes"/>
    <property type="match status" value="1"/>
</dbReference>